<dbReference type="PANTHER" id="PTHR42648">
    <property type="entry name" value="TRANSPOSASE, PUTATIVE-RELATED"/>
    <property type="match status" value="1"/>
</dbReference>
<dbReference type="PROSITE" id="PS50994">
    <property type="entry name" value="INTEGRASE"/>
    <property type="match status" value="1"/>
</dbReference>
<dbReference type="InterPro" id="IPR039537">
    <property type="entry name" value="Retrotran_Ty1/copia-like"/>
</dbReference>
<dbReference type="EMBL" id="JAHUZN010000011">
    <property type="protein sequence ID" value="KAG8479120.1"/>
    <property type="molecule type" value="Genomic_DNA"/>
</dbReference>
<dbReference type="Proteomes" id="UP000701853">
    <property type="component" value="Chromosome 11"/>
</dbReference>
<dbReference type="InterPro" id="IPR043502">
    <property type="entry name" value="DNA/RNA_pol_sf"/>
</dbReference>
<keyword evidence="1" id="KW-0645">Protease</keyword>
<keyword evidence="3" id="KW-0064">Aspartyl protease</keyword>
<dbReference type="OrthoDB" id="1938465at2759"/>
<reference evidence="7 8" key="1">
    <citation type="journal article" date="2021" name="bioRxiv">
        <title>The Gossypium anomalum genome as a resource for cotton improvement and evolutionary analysis of hybrid incompatibility.</title>
        <authorList>
            <person name="Grover C.E."/>
            <person name="Yuan D."/>
            <person name="Arick M.A."/>
            <person name="Miller E.R."/>
            <person name="Hu G."/>
            <person name="Peterson D.G."/>
            <person name="Wendel J.F."/>
            <person name="Udall J.A."/>
        </authorList>
    </citation>
    <scope>NUCLEOTIDE SEQUENCE [LARGE SCALE GENOMIC DNA]</scope>
    <source>
        <strain evidence="7">JFW-Udall</strain>
        <tissue evidence="7">Leaf</tissue>
    </source>
</reference>
<dbReference type="GO" id="GO:0046872">
    <property type="term" value="F:metal ion binding"/>
    <property type="evidence" value="ECO:0007669"/>
    <property type="project" value="UniProtKB-KW"/>
</dbReference>
<keyword evidence="8" id="KW-1185">Reference proteome</keyword>
<evidence type="ECO:0000256" key="3">
    <source>
        <dbReference type="ARBA" id="ARBA00022750"/>
    </source>
</evidence>
<proteinExistence type="predicted"/>
<dbReference type="InterPro" id="IPR025724">
    <property type="entry name" value="GAG-pre-integrase_dom"/>
</dbReference>
<dbReference type="Pfam" id="PF22936">
    <property type="entry name" value="Pol_BBD"/>
    <property type="match status" value="1"/>
</dbReference>
<dbReference type="SUPFAM" id="SSF56672">
    <property type="entry name" value="DNA/RNA polymerases"/>
    <property type="match status" value="1"/>
</dbReference>
<gene>
    <name evidence="7" type="ORF">CXB51_029820</name>
</gene>
<dbReference type="GO" id="GO:0004190">
    <property type="term" value="F:aspartic-type endopeptidase activity"/>
    <property type="evidence" value="ECO:0007669"/>
    <property type="project" value="UniProtKB-KW"/>
</dbReference>
<evidence type="ECO:0000256" key="1">
    <source>
        <dbReference type="ARBA" id="ARBA00022670"/>
    </source>
</evidence>
<feature type="domain" description="Integrase catalytic" evidence="6">
    <location>
        <begin position="314"/>
        <end position="477"/>
    </location>
</feature>
<name>A0A8J6CQU1_9ROSI</name>
<dbReference type="Pfam" id="PF00665">
    <property type="entry name" value="rve"/>
    <property type="match status" value="1"/>
</dbReference>
<feature type="region of interest" description="Disordered" evidence="5">
    <location>
        <begin position="522"/>
        <end position="576"/>
    </location>
</feature>
<protein>
    <recommendedName>
        <fullName evidence="6">Integrase catalytic domain-containing protein</fullName>
    </recommendedName>
</protein>
<dbReference type="GO" id="GO:0003676">
    <property type="term" value="F:nucleic acid binding"/>
    <property type="evidence" value="ECO:0007669"/>
    <property type="project" value="InterPro"/>
</dbReference>
<dbReference type="InterPro" id="IPR001584">
    <property type="entry name" value="Integrase_cat-core"/>
</dbReference>
<dbReference type="Gene3D" id="3.30.420.10">
    <property type="entry name" value="Ribonuclease H-like superfamily/Ribonuclease H"/>
    <property type="match status" value="1"/>
</dbReference>
<dbReference type="InterPro" id="IPR013103">
    <property type="entry name" value="RVT_2"/>
</dbReference>
<dbReference type="AlphaFoldDB" id="A0A8J6CQU1"/>
<sequence>MNRCLPIVHPLTLEGEDVVDRLAHGFNANFVASRVISLTDAIIGSTHPTKVKGIGHLSLLRPIWFIPATMPPSPWSNPFVTNSFPSTSSPALASPQPQAYIATPETVRDNAWYPDSGATHHLTHSPTSLTDSTPYKGPGKVYVGNGNALPVLSSGQSSLLTCSRPLYMRSLLFVPGITKNLLSVSKYTKDNQVMFEFLPTQCQVCDMHTREVLLKGSVQNGLYKLHLSNSAQSDSLTLAPQSDSLTSAPHCFSVSSNVPFDIWHCRLGHPCKTVLTKALHKGNICPNVNIVSFPCIACHLGKEHSQPFQKSLTEYTAPLQLVVADVWGPAPVNSNAFRYYVAFTDAYTRYTWVYFLKKKSDVVNVFPLFLKQAERVLSCKLKILQTDGGGEFQALKLYLSQQGIVHRLTCPYTSAQNGLVERKHRQIVELGLSMLAHASMPLTYWNDAFATAVYLLNRLPSQPLHSISPYEKLFNALPSYKFLRVFGCLCFPNLRPYNTHKLQYSSKLLVLSPATPLVNTSIQPPTSLPSIDSSPTPSIGPSPTSLHASNPIPSPSDSSHSPSPTSPPSVPTPCKTHAMVTRSKAGIFKPKVYMSIVPSSLENLPSDIHAAMSNASWQAAIHSELQALLRNNTWSLCPLLANRRAIGCKWLFKVKTKADGTVDRYKAHLVAKGFSQHAGVNFRETFSPMVRATTIRTILALSVMKGWPLRQVDVNNAFLNGELTEEIYMEQPPGFEEVSPNGQQLVCRLNKALYGLRQAPRAWFQTLRQYLVGQLGFHASKADPLLFIRATSGNLLLLMAYVDDIVITGSSVQEIDEVVQLLNMEFALKDMGPLSFFLEIAVQHTSQGLFLS</sequence>
<dbReference type="InterPro" id="IPR054722">
    <property type="entry name" value="PolX-like_BBD"/>
</dbReference>
<dbReference type="GO" id="GO:0015074">
    <property type="term" value="P:DNA integration"/>
    <property type="evidence" value="ECO:0007669"/>
    <property type="project" value="InterPro"/>
</dbReference>
<organism evidence="7 8">
    <name type="scientific">Gossypium anomalum</name>
    <dbReference type="NCBI Taxonomy" id="47600"/>
    <lineage>
        <taxon>Eukaryota</taxon>
        <taxon>Viridiplantae</taxon>
        <taxon>Streptophyta</taxon>
        <taxon>Embryophyta</taxon>
        <taxon>Tracheophyta</taxon>
        <taxon>Spermatophyta</taxon>
        <taxon>Magnoliopsida</taxon>
        <taxon>eudicotyledons</taxon>
        <taxon>Gunneridae</taxon>
        <taxon>Pentapetalae</taxon>
        <taxon>rosids</taxon>
        <taxon>malvids</taxon>
        <taxon>Malvales</taxon>
        <taxon>Malvaceae</taxon>
        <taxon>Malvoideae</taxon>
        <taxon>Gossypium</taxon>
    </lineage>
</organism>
<accession>A0A8J6CQU1</accession>
<dbReference type="Pfam" id="PF07727">
    <property type="entry name" value="RVT_2"/>
    <property type="match status" value="1"/>
</dbReference>
<dbReference type="InterPro" id="IPR012337">
    <property type="entry name" value="RNaseH-like_sf"/>
</dbReference>
<feature type="compositionally biased region" description="Low complexity" evidence="5">
    <location>
        <begin position="524"/>
        <end position="563"/>
    </location>
</feature>
<evidence type="ECO:0000256" key="2">
    <source>
        <dbReference type="ARBA" id="ARBA00022723"/>
    </source>
</evidence>
<evidence type="ECO:0000313" key="7">
    <source>
        <dbReference type="EMBL" id="KAG8479120.1"/>
    </source>
</evidence>
<dbReference type="PANTHER" id="PTHR42648:SF26">
    <property type="entry name" value="INTEGRASE CATALYTIC DOMAIN-CONTAINING PROTEIN"/>
    <property type="match status" value="1"/>
</dbReference>
<evidence type="ECO:0000256" key="5">
    <source>
        <dbReference type="SAM" id="MobiDB-lite"/>
    </source>
</evidence>
<evidence type="ECO:0000313" key="8">
    <source>
        <dbReference type="Proteomes" id="UP000701853"/>
    </source>
</evidence>
<dbReference type="Pfam" id="PF13976">
    <property type="entry name" value="gag_pre-integrs"/>
    <property type="match status" value="1"/>
</dbReference>
<comment type="caution">
    <text evidence="7">The sequence shown here is derived from an EMBL/GenBank/DDBJ whole genome shotgun (WGS) entry which is preliminary data.</text>
</comment>
<evidence type="ECO:0000256" key="4">
    <source>
        <dbReference type="ARBA" id="ARBA00022801"/>
    </source>
</evidence>
<dbReference type="SUPFAM" id="SSF53098">
    <property type="entry name" value="Ribonuclease H-like"/>
    <property type="match status" value="1"/>
</dbReference>
<dbReference type="GO" id="GO:0006508">
    <property type="term" value="P:proteolysis"/>
    <property type="evidence" value="ECO:0007669"/>
    <property type="project" value="UniProtKB-KW"/>
</dbReference>
<dbReference type="InterPro" id="IPR036397">
    <property type="entry name" value="RNaseH_sf"/>
</dbReference>
<keyword evidence="2" id="KW-0479">Metal-binding</keyword>
<evidence type="ECO:0000259" key="6">
    <source>
        <dbReference type="PROSITE" id="PS50994"/>
    </source>
</evidence>
<keyword evidence="4" id="KW-0378">Hydrolase</keyword>